<organism evidence="1 2">
    <name type="scientific">Kitasatospora cineracea</name>
    <dbReference type="NCBI Taxonomy" id="88074"/>
    <lineage>
        <taxon>Bacteria</taxon>
        <taxon>Bacillati</taxon>
        <taxon>Actinomycetota</taxon>
        <taxon>Actinomycetes</taxon>
        <taxon>Kitasatosporales</taxon>
        <taxon>Streptomycetaceae</taxon>
        <taxon>Kitasatospora</taxon>
    </lineage>
</organism>
<proteinExistence type="predicted"/>
<comment type="caution">
    <text evidence="1">The sequence shown here is derived from an EMBL/GenBank/DDBJ whole genome shotgun (WGS) entry which is preliminary data.</text>
</comment>
<dbReference type="Proteomes" id="UP000267408">
    <property type="component" value="Unassembled WGS sequence"/>
</dbReference>
<reference evidence="1 2" key="1">
    <citation type="submission" date="2018-11" db="EMBL/GenBank/DDBJ databases">
        <title>Sequencing the genomes of 1000 actinobacteria strains.</title>
        <authorList>
            <person name="Klenk H.-P."/>
        </authorList>
    </citation>
    <scope>NUCLEOTIDE SEQUENCE [LARGE SCALE GENOMIC DNA]</scope>
    <source>
        <strain evidence="1 2">DSM 44780</strain>
    </source>
</reference>
<sequence>MRPVGVTDAAAVGALYGTEREAEMASRLARTGPAGATAYYALEAGGEIAAVFALTALGRLRPGTAHRVLLHEFKLGARFRGTGAVDQVLTWLRSPAGVGPETEVLALAPPGRLPEAFARHGLVSSLQAFSWEAAC</sequence>
<accession>A0A8G1UAZ9</accession>
<evidence type="ECO:0000313" key="1">
    <source>
        <dbReference type="EMBL" id="ROR37433.1"/>
    </source>
</evidence>
<dbReference type="AlphaFoldDB" id="A0A8G1UAZ9"/>
<evidence type="ECO:0000313" key="2">
    <source>
        <dbReference type="Proteomes" id="UP000267408"/>
    </source>
</evidence>
<dbReference type="EMBL" id="RJVJ01000002">
    <property type="protein sequence ID" value="ROR37433.1"/>
    <property type="molecule type" value="Genomic_DNA"/>
</dbReference>
<protein>
    <submittedName>
        <fullName evidence="1">Uncharacterized protein</fullName>
    </submittedName>
</protein>
<name>A0A8G1UAZ9_9ACTN</name>
<gene>
    <name evidence="1" type="ORF">EDD39_5576</name>
</gene>